<keyword evidence="11" id="KW-0411">Iron-sulfur</keyword>
<evidence type="ECO:0000256" key="6">
    <source>
        <dbReference type="ARBA" id="ARBA00022723"/>
    </source>
</evidence>
<keyword evidence="10" id="KW-0408">Iron</keyword>
<evidence type="ECO:0000256" key="10">
    <source>
        <dbReference type="ARBA" id="ARBA00023004"/>
    </source>
</evidence>
<keyword evidence="16" id="KW-1185">Reference proteome</keyword>
<dbReference type="Gene3D" id="3.40.50.80">
    <property type="entry name" value="Nucleotide-binding domain of ferredoxin-NADP reductase (FNR) module"/>
    <property type="match status" value="1"/>
</dbReference>
<dbReference type="SUPFAM" id="SSF63380">
    <property type="entry name" value="Riboflavin synthase domain-like"/>
    <property type="match status" value="1"/>
</dbReference>
<evidence type="ECO:0000256" key="12">
    <source>
        <dbReference type="ARBA" id="ARBA00023136"/>
    </source>
</evidence>
<protein>
    <submittedName>
        <fullName evidence="15">Ferredoxin reductase family protein</fullName>
    </submittedName>
</protein>
<evidence type="ECO:0000256" key="9">
    <source>
        <dbReference type="ARBA" id="ARBA00023002"/>
    </source>
</evidence>
<evidence type="ECO:0000256" key="5">
    <source>
        <dbReference type="ARBA" id="ARBA00022714"/>
    </source>
</evidence>
<evidence type="ECO:0000259" key="14">
    <source>
        <dbReference type="PROSITE" id="PS51384"/>
    </source>
</evidence>
<dbReference type="Gene3D" id="2.40.30.10">
    <property type="entry name" value="Translation factors"/>
    <property type="match status" value="1"/>
</dbReference>
<dbReference type="Proteomes" id="UP001369736">
    <property type="component" value="Unassembled WGS sequence"/>
</dbReference>
<comment type="caution">
    <text evidence="15">The sequence shown here is derived from an EMBL/GenBank/DDBJ whole genome shotgun (WGS) entry which is preliminary data.</text>
</comment>
<keyword evidence="3" id="KW-0285">Flavoprotein</keyword>
<evidence type="ECO:0000256" key="7">
    <source>
        <dbReference type="ARBA" id="ARBA00022827"/>
    </source>
</evidence>
<dbReference type="Pfam" id="PF00175">
    <property type="entry name" value="NAD_binding_1"/>
    <property type="match status" value="1"/>
</dbReference>
<keyword evidence="12 13" id="KW-0472">Membrane</keyword>
<dbReference type="SUPFAM" id="SSF52343">
    <property type="entry name" value="Ferredoxin reductase-like, C-terminal NADP-linked domain"/>
    <property type="match status" value="1"/>
</dbReference>
<evidence type="ECO:0000256" key="13">
    <source>
        <dbReference type="SAM" id="Phobius"/>
    </source>
</evidence>
<dbReference type="RefSeq" id="WP_337704182.1">
    <property type="nucleotide sequence ID" value="NZ_JBBEGM010000006.1"/>
</dbReference>
<feature type="transmembrane region" description="Helical" evidence="13">
    <location>
        <begin position="145"/>
        <end position="165"/>
    </location>
</feature>
<proteinExistence type="predicted"/>
<evidence type="ECO:0000256" key="3">
    <source>
        <dbReference type="ARBA" id="ARBA00022630"/>
    </source>
</evidence>
<organism evidence="15 16">
    <name type="scientific">Actinomycetospora flava</name>
    <dbReference type="NCBI Taxonomy" id="3129232"/>
    <lineage>
        <taxon>Bacteria</taxon>
        <taxon>Bacillati</taxon>
        <taxon>Actinomycetota</taxon>
        <taxon>Actinomycetes</taxon>
        <taxon>Pseudonocardiales</taxon>
        <taxon>Pseudonocardiaceae</taxon>
        <taxon>Actinomycetospora</taxon>
    </lineage>
</organism>
<dbReference type="InterPro" id="IPR013130">
    <property type="entry name" value="Fe3_Rdtase_TM_dom"/>
</dbReference>
<evidence type="ECO:0000256" key="4">
    <source>
        <dbReference type="ARBA" id="ARBA00022692"/>
    </source>
</evidence>
<evidence type="ECO:0000256" key="1">
    <source>
        <dbReference type="ARBA" id="ARBA00001974"/>
    </source>
</evidence>
<feature type="transmembrane region" description="Helical" evidence="13">
    <location>
        <begin position="35"/>
        <end position="58"/>
    </location>
</feature>
<keyword evidence="5" id="KW-0001">2Fe-2S</keyword>
<keyword evidence="6" id="KW-0479">Metal-binding</keyword>
<comment type="subcellular location">
    <subcellularLocation>
        <location evidence="2">Membrane</location>
        <topology evidence="2">Multi-pass membrane protein</topology>
    </subcellularLocation>
</comment>
<evidence type="ECO:0000313" key="16">
    <source>
        <dbReference type="Proteomes" id="UP001369736"/>
    </source>
</evidence>
<feature type="transmembrane region" description="Helical" evidence="13">
    <location>
        <begin position="7"/>
        <end position="29"/>
    </location>
</feature>
<reference evidence="15 16" key="1">
    <citation type="submission" date="2024-03" db="EMBL/GenBank/DDBJ databases">
        <title>Actinomycetospora sp. OC33-EN07, a novel actinomycete isolated from wild orchid (Aerides multiflora).</title>
        <authorList>
            <person name="Suriyachadkun C."/>
        </authorList>
    </citation>
    <scope>NUCLEOTIDE SEQUENCE [LARGE SCALE GENOMIC DNA]</scope>
    <source>
        <strain evidence="15 16">OC33-EN07</strain>
    </source>
</reference>
<accession>A0ABU8M7F7</accession>
<dbReference type="EMBL" id="JBBEGM010000006">
    <property type="protein sequence ID" value="MEJ2862813.1"/>
    <property type="molecule type" value="Genomic_DNA"/>
</dbReference>
<keyword evidence="4 13" id="KW-0812">Transmembrane</keyword>
<keyword evidence="9" id="KW-0560">Oxidoreductase</keyword>
<feature type="transmembrane region" description="Helical" evidence="13">
    <location>
        <begin position="79"/>
        <end position="96"/>
    </location>
</feature>
<dbReference type="PANTHER" id="PTHR47354">
    <property type="entry name" value="NADH OXIDOREDUCTASE HCR"/>
    <property type="match status" value="1"/>
</dbReference>
<dbReference type="InterPro" id="IPR017938">
    <property type="entry name" value="Riboflavin_synthase-like_b-brl"/>
</dbReference>
<feature type="transmembrane region" description="Helical" evidence="13">
    <location>
        <begin position="116"/>
        <end position="133"/>
    </location>
</feature>
<keyword evidence="7" id="KW-0274">FAD</keyword>
<gene>
    <name evidence="15" type="ORF">WCD58_16700</name>
</gene>
<sequence length="419" mass="43491">MTERGRAWAMGLGMLLLMPLVALLLSVASPRLGDTVTWASAFGLVGAVLMALIVVLVSRVRGLTRLLGVELGNRLHRRLGVAAAGFTIAHVIAAVAHSPRGLALLDPFAVGWPLRTGIAATALLLVGAVVLPLKRVRRYGQVARVHAVLGVGVLLLTGAHVWLFGSLAVNPLIGVPAAALGVVTLVILLRRWVVRPALGRGAYLVSAIRPETGDTSTVVLAPAGPPLDPAPEPGQFVWVRLRRVPVAEEHPFTIAASTRSGVLELTVRDQGPFSGGLLDLEPGRGVWVDGPHGAFVPADASGGLVLIAGGVGVTPIMSILRAHAAAADPRAHALLLAEREGEALFAAEILALSRRLDLSVLRTGGRRLDARMLQAVLPDGSPPSHQYFVCGPPPLVGAAIHGLGSLGVPSGAIITERFG</sequence>
<feature type="transmembrane region" description="Helical" evidence="13">
    <location>
        <begin position="171"/>
        <end position="189"/>
    </location>
</feature>
<evidence type="ECO:0000256" key="8">
    <source>
        <dbReference type="ARBA" id="ARBA00022989"/>
    </source>
</evidence>
<dbReference type="Pfam" id="PF01794">
    <property type="entry name" value="Ferric_reduct"/>
    <property type="match status" value="1"/>
</dbReference>
<name>A0ABU8M7F7_9PSEU</name>
<dbReference type="PANTHER" id="PTHR47354:SF6">
    <property type="entry name" value="NADH OXIDOREDUCTASE HCR"/>
    <property type="match status" value="1"/>
</dbReference>
<dbReference type="InterPro" id="IPR039261">
    <property type="entry name" value="FNR_nucleotide-bd"/>
</dbReference>
<keyword evidence="8 13" id="KW-1133">Transmembrane helix</keyword>
<dbReference type="PROSITE" id="PS51384">
    <property type="entry name" value="FAD_FR"/>
    <property type="match status" value="1"/>
</dbReference>
<evidence type="ECO:0000313" key="15">
    <source>
        <dbReference type="EMBL" id="MEJ2862813.1"/>
    </source>
</evidence>
<comment type="cofactor">
    <cofactor evidence="1">
        <name>FAD</name>
        <dbReference type="ChEBI" id="CHEBI:57692"/>
    </cofactor>
</comment>
<dbReference type="InterPro" id="IPR001433">
    <property type="entry name" value="OxRdtase_FAD/NAD-bd"/>
</dbReference>
<dbReference type="InterPro" id="IPR050415">
    <property type="entry name" value="MRET"/>
</dbReference>
<evidence type="ECO:0000256" key="11">
    <source>
        <dbReference type="ARBA" id="ARBA00023014"/>
    </source>
</evidence>
<evidence type="ECO:0000256" key="2">
    <source>
        <dbReference type="ARBA" id="ARBA00004141"/>
    </source>
</evidence>
<dbReference type="InterPro" id="IPR017927">
    <property type="entry name" value="FAD-bd_FR_type"/>
</dbReference>
<feature type="domain" description="FAD-binding FR-type" evidence="14">
    <location>
        <begin position="198"/>
        <end position="298"/>
    </location>
</feature>